<evidence type="ECO:0000259" key="1">
    <source>
        <dbReference type="Pfam" id="PF14493"/>
    </source>
</evidence>
<dbReference type="Gene3D" id="1.10.10.1390">
    <property type="entry name" value="ATP-dependent DNA helicase RecQ"/>
    <property type="match status" value="1"/>
</dbReference>
<dbReference type="STRING" id="237069.SAMN05216498_2706"/>
<dbReference type="RefSeq" id="WP_093857112.1">
    <property type="nucleotide sequence ID" value="NZ_BJVZ01000002.1"/>
</dbReference>
<dbReference type="InterPro" id="IPR008308">
    <property type="entry name" value="YpbB-like"/>
</dbReference>
<name>A0A1H0CX56_9BACI</name>
<evidence type="ECO:0000313" key="2">
    <source>
        <dbReference type="EMBL" id="SDN62482.1"/>
    </source>
</evidence>
<dbReference type="InterPro" id="IPR029491">
    <property type="entry name" value="Helicase_HTH"/>
</dbReference>
<feature type="domain" description="Helicase Helix-turn-helix" evidence="1">
    <location>
        <begin position="247"/>
        <end position="335"/>
    </location>
</feature>
<evidence type="ECO:0000313" key="3">
    <source>
        <dbReference type="Proteomes" id="UP000199334"/>
    </source>
</evidence>
<organism evidence="2 3">
    <name type="scientific">Tenuibacillus multivorans</name>
    <dbReference type="NCBI Taxonomy" id="237069"/>
    <lineage>
        <taxon>Bacteria</taxon>
        <taxon>Bacillati</taxon>
        <taxon>Bacillota</taxon>
        <taxon>Bacilli</taxon>
        <taxon>Bacillales</taxon>
        <taxon>Bacillaceae</taxon>
        <taxon>Tenuibacillus</taxon>
    </lineage>
</organism>
<sequence length="349" mass="41234">MIHYQDVISHMLYKLNGERTISSAFHILRGKRSSQTLQDIHLFGLQPYYGIYPKLRSATYHRWIDSFVSQNLIIIRDESFECTGKIHFQTGNLRDKINGFKYHRVDLDWFSAIQLVCQTLSNIHKQNKHFIPVIDDVEIQYQVKQLMKKYRHHDQLVHLFHNELKSVLEQIGELEAELMVQQFTGANRIGLSKKQLADDYQVYEEDIHLTTMSAIHQLIQIVEYNTEEYPILNLFISQKRHQSITDSAEKTYRFLNNGLTLKEIENIRQLRPSTIRDHVVEIATQLEHFDIDSFVSKDIEEKIIRVIEKVETRRLKVIKEQLDDHISYFQIRLVLAKYNHSKVSVMANG</sequence>
<keyword evidence="3" id="KW-1185">Reference proteome</keyword>
<proteinExistence type="predicted"/>
<gene>
    <name evidence="2" type="ORF">SAMN05216498_2706</name>
</gene>
<accession>A0A1H0CX56</accession>
<dbReference type="AlphaFoldDB" id="A0A1H0CX56"/>
<dbReference type="PIRSF" id="PIRSF021350">
    <property type="entry name" value="UCP021350"/>
    <property type="match status" value="1"/>
</dbReference>
<dbReference type="Pfam" id="PF14493">
    <property type="entry name" value="HTH_40"/>
    <property type="match status" value="1"/>
</dbReference>
<reference evidence="2 3" key="1">
    <citation type="submission" date="2016-10" db="EMBL/GenBank/DDBJ databases">
        <authorList>
            <person name="de Groot N.N."/>
        </authorList>
    </citation>
    <scope>NUCLEOTIDE SEQUENCE [LARGE SCALE GENOMIC DNA]</scope>
    <source>
        <strain evidence="2 3">CGMCC 1.3442</strain>
    </source>
</reference>
<dbReference type="OrthoDB" id="2354672at2"/>
<protein>
    <submittedName>
        <fullName evidence="2">Uncharacterized protein YpbB</fullName>
    </submittedName>
</protein>
<dbReference type="Proteomes" id="UP000199334">
    <property type="component" value="Unassembled WGS sequence"/>
</dbReference>
<dbReference type="EMBL" id="FNIG01000006">
    <property type="protein sequence ID" value="SDN62482.1"/>
    <property type="molecule type" value="Genomic_DNA"/>
</dbReference>